<protein>
    <recommendedName>
        <fullName evidence="3 8">Methionine adenosyltransferase 2 subunit beta</fullName>
    </recommendedName>
    <alternativeName>
        <fullName evidence="5 8">Methionine adenosyltransferase II beta</fullName>
    </alternativeName>
</protein>
<gene>
    <name evidence="10" type="ORF">DR999_PMT23830</name>
</gene>
<comment type="similarity">
    <text evidence="2 8">Belongs to the dTDP-4-dehydrorhamnose reductase family. MAT2B subfamily.</text>
</comment>
<dbReference type="InterPro" id="IPR029903">
    <property type="entry name" value="RmlD-like-bd"/>
</dbReference>
<dbReference type="AlphaFoldDB" id="A0A4D9DIS7"/>
<dbReference type="GO" id="GO:0019305">
    <property type="term" value="P:dTDP-rhamnose biosynthetic process"/>
    <property type="evidence" value="ECO:0007669"/>
    <property type="project" value="TreeGrafter"/>
</dbReference>
<evidence type="ECO:0000256" key="8">
    <source>
        <dbReference type="RuleBase" id="RU364081"/>
    </source>
</evidence>
<dbReference type="GO" id="GO:0008831">
    <property type="term" value="F:dTDP-4-dehydrorhamnose reductase activity"/>
    <property type="evidence" value="ECO:0007669"/>
    <property type="project" value="TreeGrafter"/>
</dbReference>
<dbReference type="GO" id="GO:0005829">
    <property type="term" value="C:cytosol"/>
    <property type="evidence" value="ECO:0007669"/>
    <property type="project" value="TreeGrafter"/>
</dbReference>
<dbReference type="EMBL" id="QXTE01022607">
    <property type="protein sequence ID" value="TFJ94902.1"/>
    <property type="molecule type" value="Genomic_DNA"/>
</dbReference>
<feature type="domain" description="RmlD-like substrate binding" evidence="9">
    <location>
        <begin position="1"/>
        <end position="274"/>
    </location>
</feature>
<dbReference type="CDD" id="cd05254">
    <property type="entry name" value="dTDP_HR_like_SDR_e"/>
    <property type="match status" value="1"/>
</dbReference>
<proteinExistence type="inferred from homology"/>
<evidence type="ECO:0000256" key="1">
    <source>
        <dbReference type="ARBA" id="ARBA00005224"/>
    </source>
</evidence>
<accession>A0A4D9DIS7</accession>
<dbReference type="GO" id="GO:0006730">
    <property type="term" value="P:one-carbon metabolic process"/>
    <property type="evidence" value="ECO:0007669"/>
    <property type="project" value="UniProtKB-KW"/>
</dbReference>
<evidence type="ECO:0000256" key="4">
    <source>
        <dbReference type="ARBA" id="ARBA00022563"/>
    </source>
</evidence>
<keyword evidence="11" id="KW-1185">Reference proteome</keyword>
<comment type="caution">
    <text evidence="10">The sequence shown here is derived from an EMBL/GenBank/DDBJ whole genome shotgun (WGS) entry which is preliminary data.</text>
</comment>
<dbReference type="Gene3D" id="3.90.25.10">
    <property type="entry name" value="UDP-galactose 4-epimerase, domain 1"/>
    <property type="match status" value="1"/>
</dbReference>
<evidence type="ECO:0000256" key="3">
    <source>
        <dbReference type="ARBA" id="ARBA00021596"/>
    </source>
</evidence>
<evidence type="ECO:0000256" key="2">
    <source>
        <dbReference type="ARBA" id="ARBA00008656"/>
    </source>
</evidence>
<dbReference type="Pfam" id="PF04321">
    <property type="entry name" value="RmlD_sub_bind"/>
    <property type="match status" value="1"/>
</dbReference>
<comment type="function">
    <text evidence="6">Regulatory subunit of S-adenosylmethionine synthetase 2, an enzyme that catalyzes the formation of S-adenosylmethionine from methionine and ATP. Regulates MAT2A catalytic activity by changing its kinetic properties, increasing its affinity for L-methionine. Can bind NADP (in vitro).</text>
</comment>
<dbReference type="GO" id="GO:0006556">
    <property type="term" value="P:S-adenosylmethionine biosynthetic process"/>
    <property type="evidence" value="ECO:0007669"/>
    <property type="project" value="UniProtKB-UniPathway"/>
</dbReference>
<dbReference type="PANTHER" id="PTHR10491:SF4">
    <property type="entry name" value="METHIONINE ADENOSYLTRANSFERASE 2 SUBUNIT BETA"/>
    <property type="match status" value="1"/>
</dbReference>
<sequence length="289" mass="30882">MNLGVLGASGLVGSHVVQAANARGWQVRGYPRQQAPLHDLQGLRALAHQHDVVINAAAYTAVDAAETHEAQAFAANALGAAHVAEACADAHTRLVHLSTDYVFGGDATLPYLHSDVPAPRTAYGRTKVAGEWAVTASGCSALIVRTAWLYGAGARNFPEAIKAALASRDTLEVVNDQTGNPTWAHDLSHGLLDLLSADADDGIYHLTNGGQATWFDFARALCEQWGEDPDRIRPTSSHAFPRPAPRPAWSVLDGRRAEAWGVRLRHWRESLAAASDVGVWGEVTDRPGV</sequence>
<dbReference type="UniPathway" id="UPA00315">
    <property type="reaction ID" value="UER00080"/>
</dbReference>
<dbReference type="InterPro" id="IPR036291">
    <property type="entry name" value="NAD(P)-bd_dom_sf"/>
</dbReference>
<comment type="subunit">
    <text evidence="7 8">Heterotrimer; composed of a catalytic MAT2A homodimer that binds one regulatory MAT2B chain. Heterohexamer; composed of a central, catalytic MAT2A homotetramer flanked on either side by a regulatory MAT2B chain. NADP binding increases the affinity for MAT2A.</text>
</comment>
<dbReference type="PANTHER" id="PTHR10491">
    <property type="entry name" value="DTDP-4-DEHYDRORHAMNOSE REDUCTASE"/>
    <property type="match status" value="1"/>
</dbReference>
<evidence type="ECO:0000259" key="9">
    <source>
        <dbReference type="Pfam" id="PF04321"/>
    </source>
</evidence>
<dbReference type="Gene3D" id="3.40.50.720">
    <property type="entry name" value="NAD(P)-binding Rossmann-like Domain"/>
    <property type="match status" value="1"/>
</dbReference>
<evidence type="ECO:0000313" key="11">
    <source>
        <dbReference type="Proteomes" id="UP000297703"/>
    </source>
</evidence>
<dbReference type="NCBIfam" id="TIGR01214">
    <property type="entry name" value="rmlD"/>
    <property type="match status" value="1"/>
</dbReference>
<dbReference type="InterPro" id="IPR005913">
    <property type="entry name" value="dTDP_dehydrorham_reduct"/>
</dbReference>
<organism evidence="10 11">
    <name type="scientific">Platysternon megacephalum</name>
    <name type="common">big-headed turtle</name>
    <dbReference type="NCBI Taxonomy" id="55544"/>
    <lineage>
        <taxon>Eukaryota</taxon>
        <taxon>Metazoa</taxon>
        <taxon>Chordata</taxon>
        <taxon>Craniata</taxon>
        <taxon>Vertebrata</taxon>
        <taxon>Euteleostomi</taxon>
        <taxon>Archelosauria</taxon>
        <taxon>Testudinata</taxon>
        <taxon>Testudines</taxon>
        <taxon>Cryptodira</taxon>
        <taxon>Durocryptodira</taxon>
        <taxon>Testudinoidea</taxon>
        <taxon>Platysternidae</taxon>
        <taxon>Platysternon</taxon>
    </lineage>
</organism>
<dbReference type="SUPFAM" id="SSF51735">
    <property type="entry name" value="NAD(P)-binding Rossmann-fold domains"/>
    <property type="match status" value="1"/>
</dbReference>
<name>A0A4D9DIS7_9SAUR</name>
<reference evidence="10 11" key="1">
    <citation type="submission" date="2019-04" db="EMBL/GenBank/DDBJ databases">
        <title>Draft genome of the big-headed turtle Platysternon megacephalum.</title>
        <authorList>
            <person name="Gong S."/>
        </authorList>
    </citation>
    <scope>NUCLEOTIDE SEQUENCE [LARGE SCALE GENOMIC DNA]</scope>
    <source>
        <strain evidence="10">DO16091913</strain>
        <tissue evidence="10">Muscle</tissue>
    </source>
</reference>
<dbReference type="Proteomes" id="UP000297703">
    <property type="component" value="Unassembled WGS sequence"/>
</dbReference>
<evidence type="ECO:0000256" key="6">
    <source>
        <dbReference type="ARBA" id="ARBA00045998"/>
    </source>
</evidence>
<evidence type="ECO:0000256" key="5">
    <source>
        <dbReference type="ARBA" id="ARBA00029977"/>
    </source>
</evidence>
<reference evidence="10 11" key="2">
    <citation type="submission" date="2019-04" db="EMBL/GenBank/DDBJ databases">
        <title>The genome sequence of big-headed turtle.</title>
        <authorList>
            <person name="Gong S."/>
        </authorList>
    </citation>
    <scope>NUCLEOTIDE SEQUENCE [LARGE SCALE GENOMIC DNA]</scope>
    <source>
        <strain evidence="10">DO16091913</strain>
        <tissue evidence="10">Muscle</tissue>
    </source>
</reference>
<keyword evidence="4 8" id="KW-0554">One-carbon metabolism</keyword>
<comment type="pathway">
    <text evidence="1 8">Amino-acid biosynthesis; S-adenosyl-L-methionine biosynthesis; S-adenosyl-L-methionine from L-methionine: step 1/1.</text>
</comment>
<dbReference type="STRING" id="55544.A0A4D9DIS7"/>
<evidence type="ECO:0000313" key="10">
    <source>
        <dbReference type="EMBL" id="TFJ94902.1"/>
    </source>
</evidence>
<dbReference type="OrthoDB" id="6235964at2759"/>
<evidence type="ECO:0000256" key="7">
    <source>
        <dbReference type="ARBA" id="ARBA00046786"/>
    </source>
</evidence>